<dbReference type="PROSITE" id="PS51257">
    <property type="entry name" value="PROKAR_LIPOPROTEIN"/>
    <property type="match status" value="1"/>
</dbReference>
<proteinExistence type="predicted"/>
<dbReference type="Proteomes" id="UP000622552">
    <property type="component" value="Unassembled WGS sequence"/>
</dbReference>
<evidence type="ECO:0000313" key="1">
    <source>
        <dbReference type="EMBL" id="MBG6141644.1"/>
    </source>
</evidence>
<gene>
    <name evidence="1" type="ORF">IW245_007838</name>
</gene>
<evidence type="ECO:0000313" key="2">
    <source>
        <dbReference type="Proteomes" id="UP000622552"/>
    </source>
</evidence>
<reference evidence="1" key="1">
    <citation type="submission" date="2020-11" db="EMBL/GenBank/DDBJ databases">
        <title>Sequencing the genomes of 1000 actinobacteria strains.</title>
        <authorList>
            <person name="Klenk H.-P."/>
        </authorList>
    </citation>
    <scope>NUCLEOTIDE SEQUENCE</scope>
    <source>
        <strain evidence="1">DSM 45356</strain>
    </source>
</reference>
<dbReference type="EMBL" id="JADOUF010000001">
    <property type="protein sequence ID" value="MBG6141644.1"/>
    <property type="molecule type" value="Genomic_DNA"/>
</dbReference>
<dbReference type="AlphaFoldDB" id="A0A8J7GYI2"/>
<keyword evidence="2" id="KW-1185">Reference proteome</keyword>
<sequence length="56" mass="5925">MTRPAVPPGHARTRWLLLAAILAACAALVAWAVLAGVPEAVLHGWHAMWADIRTGS</sequence>
<dbReference type="RefSeq" id="WP_197008033.1">
    <property type="nucleotide sequence ID" value="NZ_BONS01000013.1"/>
</dbReference>
<name>A0A8J7GYI2_9ACTN</name>
<protein>
    <submittedName>
        <fullName evidence="1">Putative membrane protein YqhA</fullName>
    </submittedName>
</protein>
<comment type="caution">
    <text evidence="1">The sequence shown here is derived from an EMBL/GenBank/DDBJ whole genome shotgun (WGS) entry which is preliminary data.</text>
</comment>
<organism evidence="1 2">
    <name type="scientific">Longispora fulva</name>
    <dbReference type="NCBI Taxonomy" id="619741"/>
    <lineage>
        <taxon>Bacteria</taxon>
        <taxon>Bacillati</taxon>
        <taxon>Actinomycetota</taxon>
        <taxon>Actinomycetes</taxon>
        <taxon>Micromonosporales</taxon>
        <taxon>Micromonosporaceae</taxon>
        <taxon>Longispora</taxon>
    </lineage>
</organism>
<accession>A0A8J7GYI2</accession>